<proteinExistence type="predicted"/>
<keyword evidence="2" id="KW-1185">Reference proteome</keyword>
<reference evidence="2" key="1">
    <citation type="journal article" date="2022" name="Mol. Ecol. Resour.">
        <title>The genomes of chicory, endive, great burdock and yacon provide insights into Asteraceae palaeo-polyploidization history and plant inulin production.</title>
        <authorList>
            <person name="Fan W."/>
            <person name="Wang S."/>
            <person name="Wang H."/>
            <person name="Wang A."/>
            <person name="Jiang F."/>
            <person name="Liu H."/>
            <person name="Zhao H."/>
            <person name="Xu D."/>
            <person name="Zhang Y."/>
        </authorList>
    </citation>
    <scope>NUCLEOTIDE SEQUENCE [LARGE SCALE GENOMIC DNA]</scope>
    <source>
        <strain evidence="2">cv. Yunnan</strain>
    </source>
</reference>
<evidence type="ECO:0000313" key="2">
    <source>
        <dbReference type="Proteomes" id="UP001056120"/>
    </source>
</evidence>
<comment type="caution">
    <text evidence="1">The sequence shown here is derived from an EMBL/GenBank/DDBJ whole genome shotgun (WGS) entry which is preliminary data.</text>
</comment>
<dbReference type="EMBL" id="CM042042">
    <property type="protein sequence ID" value="KAI3704965.1"/>
    <property type="molecule type" value="Genomic_DNA"/>
</dbReference>
<accession>A0ACB9A969</accession>
<evidence type="ECO:0000313" key="1">
    <source>
        <dbReference type="EMBL" id="KAI3704965.1"/>
    </source>
</evidence>
<sequence length="137" mass="16144">MANQYNIWQQTIYTEVEKRKGLETELKHVKDMFAYYVDRTLKMEELLQKMEADEKKTRKATHKADEPEEVQSNFNSSSRLESYRMCSLCRSRLANIVLLPCRHLCFCAECDNSRRDACLVCKICDTHRITSIKVNLI</sequence>
<reference evidence="1 2" key="2">
    <citation type="journal article" date="2022" name="Mol. Ecol. Resour.">
        <title>The genomes of chicory, endive, great burdock and yacon provide insights into Asteraceae paleo-polyploidization history and plant inulin production.</title>
        <authorList>
            <person name="Fan W."/>
            <person name="Wang S."/>
            <person name="Wang H."/>
            <person name="Wang A."/>
            <person name="Jiang F."/>
            <person name="Liu H."/>
            <person name="Zhao H."/>
            <person name="Xu D."/>
            <person name="Zhang Y."/>
        </authorList>
    </citation>
    <scope>NUCLEOTIDE SEQUENCE [LARGE SCALE GENOMIC DNA]</scope>
    <source>
        <strain evidence="2">cv. Yunnan</strain>
        <tissue evidence="1">Leaves</tissue>
    </source>
</reference>
<protein>
    <submittedName>
        <fullName evidence="1">Uncharacterized protein</fullName>
    </submittedName>
</protein>
<organism evidence="1 2">
    <name type="scientific">Smallanthus sonchifolius</name>
    <dbReference type="NCBI Taxonomy" id="185202"/>
    <lineage>
        <taxon>Eukaryota</taxon>
        <taxon>Viridiplantae</taxon>
        <taxon>Streptophyta</taxon>
        <taxon>Embryophyta</taxon>
        <taxon>Tracheophyta</taxon>
        <taxon>Spermatophyta</taxon>
        <taxon>Magnoliopsida</taxon>
        <taxon>eudicotyledons</taxon>
        <taxon>Gunneridae</taxon>
        <taxon>Pentapetalae</taxon>
        <taxon>asterids</taxon>
        <taxon>campanulids</taxon>
        <taxon>Asterales</taxon>
        <taxon>Asteraceae</taxon>
        <taxon>Asteroideae</taxon>
        <taxon>Heliantheae alliance</taxon>
        <taxon>Millerieae</taxon>
        <taxon>Smallanthus</taxon>
    </lineage>
</organism>
<name>A0ACB9A969_9ASTR</name>
<gene>
    <name evidence="1" type="ORF">L1987_75195</name>
</gene>
<dbReference type="Proteomes" id="UP001056120">
    <property type="component" value="Linkage Group LG25"/>
</dbReference>